<dbReference type="KEGG" id="mprt:ET475_02590"/>
<accession>A0A4P6EA30</accession>
<keyword evidence="3" id="KW-1185">Reference proteome</keyword>
<protein>
    <submittedName>
        <fullName evidence="2">Uncharacterized protein</fullName>
    </submittedName>
</protein>
<dbReference type="AlphaFoldDB" id="A0A4P6EA30"/>
<evidence type="ECO:0000313" key="3">
    <source>
        <dbReference type="Proteomes" id="UP000293995"/>
    </source>
</evidence>
<evidence type="ECO:0000313" key="2">
    <source>
        <dbReference type="EMBL" id="QAY58990.1"/>
    </source>
</evidence>
<feature type="region of interest" description="Disordered" evidence="1">
    <location>
        <begin position="37"/>
        <end position="72"/>
    </location>
</feature>
<name>A0A4P6EA30_9MICO</name>
<dbReference type="Proteomes" id="UP000293995">
    <property type="component" value="Chromosome"/>
</dbReference>
<evidence type="ECO:0000256" key="1">
    <source>
        <dbReference type="SAM" id="MobiDB-lite"/>
    </source>
</evidence>
<dbReference type="EMBL" id="CP035494">
    <property type="protein sequence ID" value="QAY58990.1"/>
    <property type="molecule type" value="Genomic_DNA"/>
</dbReference>
<sequence>MVVLAPKQGIPRETRGEALDLGGNPLSRRFRRLRRFRRAPRPRRLRRARRPRRPRRVRLSGGRRAPASHPPVLVGGAARRAVTRLLDRLLRLGQILQVAPGGHA</sequence>
<organism evidence="2 3">
    <name type="scientific">Microbacterium protaetiae</name>
    <dbReference type="NCBI Taxonomy" id="2509458"/>
    <lineage>
        <taxon>Bacteria</taxon>
        <taxon>Bacillati</taxon>
        <taxon>Actinomycetota</taxon>
        <taxon>Actinomycetes</taxon>
        <taxon>Micrococcales</taxon>
        <taxon>Microbacteriaceae</taxon>
        <taxon>Microbacterium</taxon>
    </lineage>
</organism>
<feature type="compositionally biased region" description="Basic residues" evidence="1">
    <location>
        <begin position="37"/>
        <end position="58"/>
    </location>
</feature>
<gene>
    <name evidence="2" type="ORF">ET475_02590</name>
</gene>
<proteinExistence type="predicted"/>
<reference evidence="2 3" key="1">
    <citation type="submission" date="2019-01" db="EMBL/GenBank/DDBJ databases">
        <title>Genome sequencing of strain DFW100M-13.</title>
        <authorList>
            <person name="Heo J."/>
            <person name="Kim S.-J."/>
            <person name="Kim J.-S."/>
            <person name="Hong S.-B."/>
            <person name="Kwon S.-W."/>
        </authorList>
    </citation>
    <scope>NUCLEOTIDE SEQUENCE [LARGE SCALE GENOMIC DNA]</scope>
    <source>
        <strain evidence="2 3">DFW100M-13</strain>
    </source>
</reference>